<keyword evidence="4 12" id="KW-0489">Methyltransferase</keyword>
<dbReference type="Pfam" id="PF00856">
    <property type="entry name" value="SET"/>
    <property type="match status" value="1"/>
</dbReference>
<comment type="subcellular location">
    <subcellularLocation>
        <location evidence="2">Chromosome</location>
        <location evidence="2">Centromere</location>
    </subcellularLocation>
    <subcellularLocation>
        <location evidence="1 12">Nucleus</location>
    </subcellularLocation>
</comment>
<dbReference type="EC" id="2.1.1.355" evidence="12"/>
<sequence>MNDEGALIIIQEDELLLAKKVVEPVKNGVKRKLPMIEPKKRGKKKRGSSANSKTNTVLPEEYEVERIVAHSKTGDKIDYYKVKWKGWDEAHDTWEPVDNLRSSLAMIADYHQNRIYPGRGEVVYKSHVDTLRIQLSELNEGLISDLCVQYLTNYGHTVDVNEDEVEEKLSVLCRIPPFARDAKMIDEVRRPLQLLEFKRRRERQMELLKAWEGDMNSISTDPAKLQVYNGVDLDGVPTNFHYINNYVTDCDVEIPDNNPLACSCEGHCLKKTCCWNTQWSEAPYTKDGILRFAKGCPIFECNKNCKCGPNCGNRILQKGRTVPVAIFKTANGCGWGVRTLVDIKKGQFVVEYVGEVIKFDTAEHRGKTYDKVGCTYLFDLDFNDNVECPYTVDAAVYGNTSHFINHSCEPNLHVFAVWVDSMDMDLPRLGLYACRNIKAFEELSFDYMIEKKTPKKKKDLEKQTTCRCNSKNCRKLVF</sequence>
<dbReference type="InterPro" id="IPR007728">
    <property type="entry name" value="Pre-SET_dom"/>
</dbReference>
<evidence type="ECO:0000256" key="2">
    <source>
        <dbReference type="ARBA" id="ARBA00004584"/>
    </source>
</evidence>
<dbReference type="PROSITE" id="PS50868">
    <property type="entry name" value="POST_SET"/>
    <property type="match status" value="1"/>
</dbReference>
<dbReference type="GO" id="GO:0005634">
    <property type="term" value="C:nucleus"/>
    <property type="evidence" value="ECO:0007669"/>
    <property type="project" value="UniProtKB-SubCell"/>
</dbReference>
<dbReference type="InterPro" id="IPR023779">
    <property type="entry name" value="Chromodomain_CS"/>
</dbReference>
<dbReference type="SUPFAM" id="SSF54160">
    <property type="entry name" value="Chromo domain-like"/>
    <property type="match status" value="1"/>
</dbReference>
<dbReference type="PANTHER" id="PTHR46223:SF4">
    <property type="entry name" value="HISTONE-LYSINE N-METHYLTRANSFERASE-RELATED"/>
    <property type="match status" value="1"/>
</dbReference>
<feature type="region of interest" description="Disordered" evidence="14">
    <location>
        <begin position="33"/>
        <end position="56"/>
    </location>
</feature>
<dbReference type="GO" id="GO:0032259">
    <property type="term" value="P:methylation"/>
    <property type="evidence" value="ECO:0007669"/>
    <property type="project" value="UniProtKB-KW"/>
</dbReference>
<comment type="catalytic activity">
    <reaction evidence="12">
        <text>L-lysyl(9)-[histone H3] + 3 S-adenosyl-L-methionine = N(6),N(6),N(6)-trimethyl-L-lysyl(9)-[histone H3] + 3 S-adenosyl-L-homocysteine + 3 H(+)</text>
        <dbReference type="Rhea" id="RHEA:60276"/>
        <dbReference type="Rhea" id="RHEA-COMP:15538"/>
        <dbReference type="Rhea" id="RHEA-COMP:15546"/>
        <dbReference type="ChEBI" id="CHEBI:15378"/>
        <dbReference type="ChEBI" id="CHEBI:29969"/>
        <dbReference type="ChEBI" id="CHEBI:57856"/>
        <dbReference type="ChEBI" id="CHEBI:59789"/>
        <dbReference type="ChEBI" id="CHEBI:61961"/>
        <dbReference type="EC" id="2.1.1.355"/>
    </reaction>
</comment>
<feature type="binding site" evidence="13">
    <location>
        <position position="305"/>
    </location>
    <ligand>
        <name>Zn(2+)</name>
        <dbReference type="ChEBI" id="CHEBI:29105"/>
        <label>2</label>
    </ligand>
</feature>
<feature type="domain" description="Post-SET" evidence="18">
    <location>
        <begin position="462"/>
        <end position="478"/>
    </location>
</feature>
<keyword evidence="7 12" id="KW-0479">Metal-binding</keyword>
<evidence type="ECO:0000256" key="5">
    <source>
        <dbReference type="ARBA" id="ARBA00022679"/>
    </source>
</evidence>
<dbReference type="InterPro" id="IPR003616">
    <property type="entry name" value="Post-SET_dom"/>
</dbReference>
<dbReference type="GO" id="GO:0000775">
    <property type="term" value="C:chromosome, centromeric region"/>
    <property type="evidence" value="ECO:0007669"/>
    <property type="project" value="UniProtKB-SubCell"/>
</dbReference>
<dbReference type="GO" id="GO:0140949">
    <property type="term" value="F:histone H3K9 trimethyltransferase activity"/>
    <property type="evidence" value="ECO:0007669"/>
    <property type="project" value="UniProtKB-EC"/>
</dbReference>
<dbReference type="PANTHER" id="PTHR46223">
    <property type="entry name" value="HISTONE-LYSINE N-METHYLTRANSFERASE SUV39H"/>
    <property type="match status" value="1"/>
</dbReference>
<dbReference type="InterPro" id="IPR050973">
    <property type="entry name" value="H3K9_Histone-Lys_N-MTase"/>
</dbReference>
<evidence type="ECO:0000259" key="16">
    <source>
        <dbReference type="PROSITE" id="PS50280"/>
    </source>
</evidence>
<dbReference type="InterPro" id="IPR016197">
    <property type="entry name" value="Chromo-like_dom_sf"/>
</dbReference>
<feature type="binding site" evidence="13">
    <location>
        <position position="262"/>
    </location>
    <ligand>
        <name>Zn(2+)</name>
        <dbReference type="ChEBI" id="CHEBI:29105"/>
        <label>1</label>
    </ligand>
</feature>
<dbReference type="InterPro" id="IPR023780">
    <property type="entry name" value="Chromo_domain"/>
</dbReference>
<dbReference type="InterPro" id="IPR000953">
    <property type="entry name" value="Chromo/chromo_shadow_dom"/>
</dbReference>
<evidence type="ECO:0000256" key="3">
    <source>
        <dbReference type="ARBA" id="ARBA00022454"/>
    </source>
</evidence>
<keyword evidence="11" id="KW-0137">Centromere</keyword>
<evidence type="ECO:0000256" key="8">
    <source>
        <dbReference type="ARBA" id="ARBA00022833"/>
    </source>
</evidence>
<evidence type="ECO:0000256" key="12">
    <source>
        <dbReference type="PIRNR" id="PIRNR009343"/>
    </source>
</evidence>
<feature type="binding site" evidence="13">
    <location>
        <position position="311"/>
    </location>
    <ligand>
        <name>Zn(2+)</name>
        <dbReference type="ChEBI" id="CHEBI:29105"/>
        <label>3</label>
    </ligand>
</feature>
<keyword evidence="3" id="KW-0158">Chromosome</keyword>
<dbReference type="PIRSF" id="PIRSF009343">
    <property type="entry name" value="SUV39_SET"/>
    <property type="match status" value="1"/>
</dbReference>
<dbReference type="SMART" id="SM00298">
    <property type="entry name" value="CHROMO"/>
    <property type="match status" value="1"/>
</dbReference>
<feature type="domain" description="SET" evidence="16">
    <location>
        <begin position="322"/>
        <end position="448"/>
    </location>
</feature>
<dbReference type="InterPro" id="IPR046341">
    <property type="entry name" value="SET_dom_sf"/>
</dbReference>
<evidence type="ECO:0000256" key="13">
    <source>
        <dbReference type="PIRSR" id="PIRSR009343-2"/>
    </source>
</evidence>
<evidence type="ECO:0000256" key="14">
    <source>
        <dbReference type="SAM" id="MobiDB-lite"/>
    </source>
</evidence>
<evidence type="ECO:0000313" key="19">
    <source>
        <dbReference type="EMBL" id="JAQ04850.1"/>
    </source>
</evidence>
<dbReference type="PROSITE" id="PS00598">
    <property type="entry name" value="CHROMO_1"/>
    <property type="match status" value="1"/>
</dbReference>
<evidence type="ECO:0000256" key="9">
    <source>
        <dbReference type="ARBA" id="ARBA00022853"/>
    </source>
</evidence>
<dbReference type="Gene3D" id="2.170.270.10">
    <property type="entry name" value="SET domain"/>
    <property type="match status" value="1"/>
</dbReference>
<feature type="binding site" evidence="13">
    <location>
        <position position="262"/>
    </location>
    <ligand>
        <name>Zn(2+)</name>
        <dbReference type="ChEBI" id="CHEBI:29105"/>
        <label>2</label>
    </ligand>
</feature>
<dbReference type="InterPro" id="IPR001214">
    <property type="entry name" value="SET_dom"/>
</dbReference>
<organism evidence="19">
    <name type="scientific">Lygus hesperus</name>
    <name type="common">Western plant bug</name>
    <dbReference type="NCBI Taxonomy" id="30085"/>
    <lineage>
        <taxon>Eukaryota</taxon>
        <taxon>Metazoa</taxon>
        <taxon>Ecdysozoa</taxon>
        <taxon>Arthropoda</taxon>
        <taxon>Hexapoda</taxon>
        <taxon>Insecta</taxon>
        <taxon>Pterygota</taxon>
        <taxon>Neoptera</taxon>
        <taxon>Paraneoptera</taxon>
        <taxon>Hemiptera</taxon>
        <taxon>Heteroptera</taxon>
        <taxon>Panheteroptera</taxon>
        <taxon>Cimicomorpha</taxon>
        <taxon>Miridae</taxon>
        <taxon>Mirini</taxon>
        <taxon>Lygus</taxon>
    </lineage>
</organism>
<dbReference type="PROSITE" id="PS50280">
    <property type="entry name" value="SET"/>
    <property type="match status" value="1"/>
</dbReference>
<gene>
    <name evidence="19" type="primary">SUV39H2</name>
    <name evidence="19" type="ORF">g.40428</name>
</gene>
<keyword evidence="6 12" id="KW-0949">S-adenosyl-L-methionine</keyword>
<dbReference type="AlphaFoldDB" id="A0A146LEB6"/>
<evidence type="ECO:0000259" key="18">
    <source>
        <dbReference type="PROSITE" id="PS50868"/>
    </source>
</evidence>
<dbReference type="Pfam" id="PF05033">
    <property type="entry name" value="Pre-SET"/>
    <property type="match status" value="1"/>
</dbReference>
<proteinExistence type="inferred from homology"/>
<feature type="binding site" evidence="13">
    <location>
        <position position="273"/>
    </location>
    <ligand>
        <name>Zn(2+)</name>
        <dbReference type="ChEBI" id="CHEBI:29105"/>
        <label>1</label>
    </ligand>
</feature>
<evidence type="ECO:0000259" key="15">
    <source>
        <dbReference type="PROSITE" id="PS50013"/>
    </source>
</evidence>
<dbReference type="SMART" id="SM00317">
    <property type="entry name" value="SET"/>
    <property type="match status" value="1"/>
</dbReference>
<dbReference type="PROSITE" id="PS50013">
    <property type="entry name" value="CHROMO_2"/>
    <property type="match status" value="1"/>
</dbReference>
<dbReference type="GO" id="GO:0008270">
    <property type="term" value="F:zinc ion binding"/>
    <property type="evidence" value="ECO:0007669"/>
    <property type="project" value="UniProtKB-UniRule"/>
</dbReference>
<dbReference type="Pfam" id="PF00385">
    <property type="entry name" value="Chromo"/>
    <property type="match status" value="1"/>
</dbReference>
<evidence type="ECO:0000256" key="4">
    <source>
        <dbReference type="ARBA" id="ARBA00022603"/>
    </source>
</evidence>
<feature type="domain" description="Pre-SET" evidence="17">
    <location>
        <begin position="260"/>
        <end position="319"/>
    </location>
</feature>
<evidence type="ECO:0000256" key="6">
    <source>
        <dbReference type="ARBA" id="ARBA00022691"/>
    </source>
</evidence>
<feature type="binding site" evidence="13">
    <location>
        <position position="468"/>
    </location>
    <ligand>
        <name>Zn(2+)</name>
        <dbReference type="ChEBI" id="CHEBI:29105"/>
        <label>4</label>
    </ligand>
</feature>
<comment type="similarity">
    <text evidence="12">Belongs to the class V-like SAM-binding methyltransferase superfamily. Histone-lysine methyltransferase family. Suvar3-9 subfamily.</text>
</comment>
<evidence type="ECO:0000256" key="1">
    <source>
        <dbReference type="ARBA" id="ARBA00004123"/>
    </source>
</evidence>
<feature type="binding site" evidence="13">
    <location>
        <position position="301"/>
    </location>
    <ligand>
        <name>Zn(2+)</name>
        <dbReference type="ChEBI" id="CHEBI:29105"/>
        <label>2</label>
    </ligand>
</feature>
<feature type="binding site" evidence="13">
    <location>
        <position position="307"/>
    </location>
    <ligand>
        <name>Zn(2+)</name>
        <dbReference type="ChEBI" id="CHEBI:29105"/>
        <label>3</label>
    </ligand>
</feature>
<reference evidence="19" key="1">
    <citation type="journal article" date="2016" name="Gigascience">
        <title>De novo construction of an expanded transcriptome assembly for the western tarnished plant bug, Lygus hesperus.</title>
        <authorList>
            <person name="Tassone E.E."/>
            <person name="Geib S.M."/>
            <person name="Hall B."/>
            <person name="Fabrick J.A."/>
            <person name="Brent C.S."/>
            <person name="Hull J.J."/>
        </authorList>
    </citation>
    <scope>NUCLEOTIDE SEQUENCE</scope>
</reference>
<dbReference type="SUPFAM" id="SSF82199">
    <property type="entry name" value="SET domain"/>
    <property type="match status" value="1"/>
</dbReference>
<dbReference type="CDD" id="cd10542">
    <property type="entry name" value="SET_SUV39H"/>
    <property type="match status" value="1"/>
</dbReference>
<evidence type="ECO:0000259" key="17">
    <source>
        <dbReference type="PROSITE" id="PS50867"/>
    </source>
</evidence>
<feature type="binding site" evidence="13">
    <location>
        <position position="473"/>
    </location>
    <ligand>
        <name>Zn(2+)</name>
        <dbReference type="ChEBI" id="CHEBI:29105"/>
        <label>4</label>
    </ligand>
</feature>
<feature type="binding site" evidence="13">
    <location>
        <position position="466"/>
    </location>
    <ligand>
        <name>Zn(2+)</name>
        <dbReference type="ChEBI" id="CHEBI:29105"/>
        <label>4</label>
    </ligand>
</feature>
<keyword evidence="9 12" id="KW-0156">Chromatin regulator</keyword>
<dbReference type="Gene3D" id="2.40.50.40">
    <property type="match status" value="1"/>
</dbReference>
<protein>
    <recommendedName>
        <fullName evidence="12">Histone-lysine N-methyltransferase</fullName>
        <ecNumber evidence="12">2.1.1.355</ecNumber>
    </recommendedName>
</protein>
<evidence type="ECO:0000256" key="11">
    <source>
        <dbReference type="ARBA" id="ARBA00023328"/>
    </source>
</evidence>
<dbReference type="InterPro" id="IPR011381">
    <property type="entry name" value="H3-K9_MeTrfase_SUV39H1/2-like"/>
</dbReference>
<feature type="domain" description="Chromo" evidence="15">
    <location>
        <begin position="62"/>
        <end position="114"/>
    </location>
</feature>
<keyword evidence="8 12" id="KW-0862">Zinc</keyword>
<dbReference type="SMART" id="SM00468">
    <property type="entry name" value="PreSET"/>
    <property type="match status" value="1"/>
</dbReference>
<feature type="binding site" evidence="13">
    <location>
        <position position="301"/>
    </location>
    <ligand>
        <name>Zn(2+)</name>
        <dbReference type="ChEBI" id="CHEBI:29105"/>
        <label>3</label>
    </ligand>
</feature>
<evidence type="ECO:0000256" key="7">
    <source>
        <dbReference type="ARBA" id="ARBA00022723"/>
    </source>
</evidence>
<evidence type="ECO:0000256" key="10">
    <source>
        <dbReference type="ARBA" id="ARBA00023242"/>
    </source>
</evidence>
<keyword evidence="10 12" id="KW-0539">Nucleus</keyword>
<dbReference type="PROSITE" id="PS50867">
    <property type="entry name" value="PRE_SET"/>
    <property type="match status" value="1"/>
</dbReference>
<dbReference type="CDD" id="cd00024">
    <property type="entry name" value="CD_CSD"/>
    <property type="match status" value="1"/>
</dbReference>
<feature type="binding site" evidence="13">
    <location>
        <position position="274"/>
    </location>
    <ligand>
        <name>Zn(2+)</name>
        <dbReference type="ChEBI" id="CHEBI:29105"/>
        <label>2</label>
    </ligand>
</feature>
<dbReference type="EMBL" id="GDHC01013779">
    <property type="protein sequence ID" value="JAQ04850.1"/>
    <property type="molecule type" value="Transcribed_RNA"/>
</dbReference>
<keyword evidence="5 12" id="KW-0808">Transferase</keyword>
<accession>A0A146LEB6</accession>
<feature type="binding site" evidence="13">
    <location>
        <position position="408"/>
    </location>
    <ligand>
        <name>Zn(2+)</name>
        <dbReference type="ChEBI" id="CHEBI:29105"/>
        <label>4</label>
    </ligand>
</feature>
<name>A0A146LEB6_LYGHE</name>
<feature type="binding site" evidence="13">
    <location>
        <position position="264"/>
    </location>
    <ligand>
        <name>Zn(2+)</name>
        <dbReference type="ChEBI" id="CHEBI:29105"/>
        <label>1</label>
    </ligand>
</feature>